<keyword evidence="8 10" id="KW-0175">Coiled coil</keyword>
<feature type="repeat" description="ARM" evidence="9">
    <location>
        <begin position="1005"/>
        <end position="1042"/>
    </location>
</feature>
<keyword evidence="14" id="KW-1267">Proteomics identification</keyword>
<feature type="compositionally biased region" description="Polar residues" evidence="11">
    <location>
        <begin position="44"/>
        <end position="66"/>
    </location>
</feature>
<feature type="region of interest" description="Disordered" evidence="11">
    <location>
        <begin position="44"/>
        <end position="80"/>
    </location>
</feature>
<dbReference type="GO" id="GO:0098609">
    <property type="term" value="P:cell-cell adhesion"/>
    <property type="evidence" value="ECO:0007669"/>
    <property type="project" value="InterPro"/>
</dbReference>
<dbReference type="GO" id="GO:0005737">
    <property type="term" value="C:cytoplasm"/>
    <property type="evidence" value="ECO:0007669"/>
    <property type="project" value="TreeGrafter"/>
</dbReference>
<keyword evidence="4" id="KW-0597">Phosphoprotein</keyword>
<evidence type="ECO:0000256" key="10">
    <source>
        <dbReference type="SAM" id="Coils"/>
    </source>
</evidence>
<sequence length="1322" mass="145344">MLRTKLLSLCNSTAIKPPLTINTPVMAAEPNYRRTKPGVRTAHLASSNGAVGPSSQIPGLSATADTTPEERTKGRRVGIQATDSDYVKLAKQGGQKGLLSHDDPVETKANSSYKPTNWFSGSPDDQESRSNATTPDGNGMSKGVLQQLEPPFGTDNCSAWDSGKKDVNNATSEMQKLSLSQKDIAEANKFKKISHDKKAAAPVNMSKLLSFGYVQEENKTINDDDASRGMPTPRQSPVEEREVLSGEGRSNNNNMATDATTTNLLASVKEQELQFERLTRELEEERQIVANQLERCRLGAESPGAASDSSSEKSLLWRSAGSAPNSRSSTQMNSYSDSGYQEVSGYYSNTVTPRRSEGRSQSTSSAPSGSPTLAMSSRAEGQASAQVGSSGRVMRRVSSVPSRAPSPLYTPSPPASRQPLRTSLGSPYGSPIVSEPRPLPSIFPGTTLPPASSHAPDPVHSSYLGRHGNGTGSESESPTLLRAGMTAQPQQYGTLGKHDTRAYDSTHSSFGSRAYDIFERMVLSRPDSLTGLQTSYSQNSQLGQDARSPDCHVTPIYEDRTFQNPLYQSPTHGSQSAISRNNTGFGTLQRTTSQCSTLRYQRGIFSMGSMATHSDTYRPAHYRQSDPNYTRHAAAVDNAVTRSPSIDSVHKDPREFAWRDPELPEVIRMLQHHFPSVQANAAAYIQHLCYGDNRIKAEVCRLGGIRHLVDLLDHKTLEVQRNACGALRNLVYGKATDDNKVCVRNSGGIPALVRLLRKTPDTEVRELVTGVLWNLSSCDSVKMTIARDALGPLTNTVIIPHSGWGAAPQREDQKLKLHSSLVLRNTTGCLRNLSSAGEEARRQMRCCEGLIDSLLYIIKTCVNTSDYDSKIVENCVCTLRNLSYRLELEMPPSRLMGTQDLDNLLGPDTSSKQADYSCWGLRKKKKKRSWQDQQWDGVGPIPGFSGSPKGAEMLWHPSVVKPYLTLLAESSNPATLEGAAGSLQNLSAGTWRFAAYIRAAVRKEKGLPILVELLRMDNDRVVCSVATALRNMALDARNKELIGKYAMRDLVTRLPGNGPSLLSDETVAAVCCALHEVTSRNMENARALAQTGGIDKLVTISRGRGERYSMKVVKAAAQVLNTLWQYRDLRTFYKKDGWNQNHFITPVSTLERDRYRSQPTLPTSNVQMSPVIQSGGSATSSPAMLGIRGHRLNQRRTQSSMQLHNYYGDANRNTSQYTGSGKQSAYFISSYPSPSAEESRRSQHGRLYYPEEGNQSTYDTFGMYLSSPMGYEDAYLDEPVRYPVVSERQVLKPNTNYVDFYSTTRRPSYRTQPYPASPDSWV</sequence>
<dbReference type="InterPro" id="IPR011989">
    <property type="entry name" value="ARM-like"/>
</dbReference>
<comment type="similarity">
    <text evidence="2">Belongs to the beta-catenin family.</text>
</comment>
<comment type="subcellular location">
    <subcellularLocation>
        <location evidence="1">Cell junction</location>
    </subcellularLocation>
</comment>
<evidence type="ECO:0000256" key="9">
    <source>
        <dbReference type="PROSITE-ProRule" id="PRU00259"/>
    </source>
</evidence>
<dbReference type="InterPro" id="IPR040247">
    <property type="entry name" value="DUF5524"/>
</dbReference>
<dbReference type="GO" id="GO:0005912">
    <property type="term" value="C:adherens junction"/>
    <property type="evidence" value="ECO:0007669"/>
    <property type="project" value="TreeGrafter"/>
</dbReference>
<evidence type="ECO:0000256" key="7">
    <source>
        <dbReference type="ARBA" id="ARBA00022949"/>
    </source>
</evidence>
<dbReference type="GO" id="GO:0048513">
    <property type="term" value="P:animal organ development"/>
    <property type="evidence" value="ECO:0007669"/>
    <property type="project" value="UniProtKB-ARBA"/>
</dbReference>
<keyword evidence="3" id="KW-0488">Methylation</keyword>
<reference evidence="12 13" key="1">
    <citation type="submission" date="2018-03" db="EMBL/GenBank/DDBJ databases">
        <title>Draft genome sequence of Rohu Carp (Labeo rohita).</title>
        <authorList>
            <person name="Das P."/>
            <person name="Kushwaha B."/>
            <person name="Joshi C.G."/>
            <person name="Kumar D."/>
            <person name="Nagpure N.S."/>
            <person name="Sahoo L."/>
            <person name="Das S.P."/>
            <person name="Bit A."/>
            <person name="Patnaik S."/>
            <person name="Meher P.K."/>
            <person name="Jayasankar P."/>
            <person name="Koringa P.G."/>
            <person name="Patel N.V."/>
            <person name="Hinsu A.T."/>
            <person name="Kumar R."/>
            <person name="Pandey M."/>
            <person name="Agarwal S."/>
            <person name="Srivastava S."/>
            <person name="Singh M."/>
            <person name="Iquebal M.A."/>
            <person name="Jaiswal S."/>
            <person name="Angadi U.B."/>
            <person name="Kumar N."/>
            <person name="Raza M."/>
            <person name="Shah T.M."/>
            <person name="Rai A."/>
            <person name="Jena J.K."/>
        </authorList>
    </citation>
    <scope>NUCLEOTIDE SEQUENCE [LARGE SCALE GENOMIC DNA]</scope>
    <source>
        <strain evidence="12">DASCIFA01</strain>
        <tissue evidence="12">Testis</tissue>
    </source>
</reference>
<dbReference type="Pfam" id="PF17662">
    <property type="entry name" value="DUF5524"/>
    <property type="match status" value="1"/>
</dbReference>
<keyword evidence="6" id="KW-0130">Cell adhesion</keyword>
<gene>
    <name evidence="12" type="ORF">ROHU_015546</name>
</gene>
<evidence type="ECO:0000256" key="2">
    <source>
        <dbReference type="ARBA" id="ARBA00005462"/>
    </source>
</evidence>
<evidence type="ECO:0000256" key="1">
    <source>
        <dbReference type="ARBA" id="ARBA00004282"/>
    </source>
</evidence>
<feature type="region of interest" description="Disordered" evidence="11">
    <location>
        <begin position="299"/>
        <end position="478"/>
    </location>
</feature>
<evidence type="ECO:0000256" key="11">
    <source>
        <dbReference type="SAM" id="MobiDB-lite"/>
    </source>
</evidence>
<dbReference type="Gene3D" id="1.25.10.10">
    <property type="entry name" value="Leucine-rich Repeat Variant"/>
    <property type="match status" value="1"/>
</dbReference>
<proteinExistence type="evidence at protein level"/>
<evidence type="ECO:0000313" key="13">
    <source>
        <dbReference type="Proteomes" id="UP000290572"/>
    </source>
</evidence>
<feature type="compositionally biased region" description="Low complexity" evidence="11">
    <location>
        <begin position="387"/>
        <end position="407"/>
    </location>
</feature>
<dbReference type="Proteomes" id="UP000290572">
    <property type="component" value="Unassembled WGS sequence"/>
</dbReference>
<evidence type="ECO:0000256" key="8">
    <source>
        <dbReference type="ARBA" id="ARBA00023054"/>
    </source>
</evidence>
<dbReference type="SUPFAM" id="SSF48371">
    <property type="entry name" value="ARM repeat"/>
    <property type="match status" value="1"/>
</dbReference>
<evidence type="ECO:0000256" key="3">
    <source>
        <dbReference type="ARBA" id="ARBA00022481"/>
    </source>
</evidence>
<dbReference type="GO" id="GO:0005634">
    <property type="term" value="C:nucleus"/>
    <property type="evidence" value="ECO:0007669"/>
    <property type="project" value="TreeGrafter"/>
</dbReference>
<feature type="compositionally biased region" description="Low complexity" evidence="11">
    <location>
        <begin position="360"/>
        <end position="372"/>
    </location>
</feature>
<dbReference type="PANTHER" id="PTHR10372:SF8">
    <property type="entry name" value="PLAKOPHILIN-4"/>
    <property type="match status" value="1"/>
</dbReference>
<evidence type="ECO:0000256" key="6">
    <source>
        <dbReference type="ARBA" id="ARBA00022889"/>
    </source>
</evidence>
<name>A0A498NNY0_LABRO</name>
<dbReference type="PANTHER" id="PTHR10372">
    <property type="entry name" value="PLAKOPHILLIN-RELATED"/>
    <property type="match status" value="1"/>
</dbReference>
<protein>
    <submittedName>
        <fullName evidence="12">Plakophilin-4 isoform X1</fullName>
    </submittedName>
</protein>
<evidence type="ECO:0000313" key="12">
    <source>
        <dbReference type="EMBL" id="RXN33486.1"/>
    </source>
</evidence>
<evidence type="ECO:0000256" key="5">
    <source>
        <dbReference type="ARBA" id="ARBA00022737"/>
    </source>
</evidence>
<organism evidence="12 13">
    <name type="scientific">Labeo rohita</name>
    <name type="common">Indian major carp</name>
    <name type="synonym">Cyprinus rohita</name>
    <dbReference type="NCBI Taxonomy" id="84645"/>
    <lineage>
        <taxon>Eukaryota</taxon>
        <taxon>Metazoa</taxon>
        <taxon>Chordata</taxon>
        <taxon>Craniata</taxon>
        <taxon>Vertebrata</taxon>
        <taxon>Euteleostomi</taxon>
        <taxon>Actinopterygii</taxon>
        <taxon>Neopterygii</taxon>
        <taxon>Teleostei</taxon>
        <taxon>Ostariophysi</taxon>
        <taxon>Cypriniformes</taxon>
        <taxon>Cyprinidae</taxon>
        <taxon>Labeoninae</taxon>
        <taxon>Labeonini</taxon>
        <taxon>Labeo</taxon>
    </lineage>
</organism>
<dbReference type="EMBL" id="QBIY01011265">
    <property type="protein sequence ID" value="RXN33486.1"/>
    <property type="molecule type" value="Genomic_DNA"/>
</dbReference>
<dbReference type="PROSITE" id="PS50176">
    <property type="entry name" value="ARM_REPEAT"/>
    <property type="match status" value="3"/>
</dbReference>
<evidence type="ECO:0000256" key="4">
    <source>
        <dbReference type="ARBA" id="ARBA00022553"/>
    </source>
</evidence>
<dbReference type="SMART" id="SM00185">
    <property type="entry name" value="ARM"/>
    <property type="match status" value="8"/>
</dbReference>
<feature type="compositionally biased region" description="Polar residues" evidence="11">
    <location>
        <begin position="108"/>
        <end position="120"/>
    </location>
</feature>
<dbReference type="Pfam" id="PF00514">
    <property type="entry name" value="Arm"/>
    <property type="match status" value="4"/>
</dbReference>
<dbReference type="STRING" id="84645.A0A498NNY0"/>
<dbReference type="InterPro" id="IPR000225">
    <property type="entry name" value="Armadillo"/>
</dbReference>
<keyword evidence="13" id="KW-1185">Reference proteome</keyword>
<feature type="region of interest" description="Disordered" evidence="11">
    <location>
        <begin position="221"/>
        <end position="258"/>
    </location>
</feature>
<keyword evidence="5" id="KW-0677">Repeat</keyword>
<feature type="coiled-coil region" evidence="10">
    <location>
        <begin position="265"/>
        <end position="295"/>
    </location>
</feature>
<feature type="compositionally biased region" description="Polar residues" evidence="11">
    <location>
        <begin position="322"/>
        <end position="353"/>
    </location>
</feature>
<evidence type="ECO:0007829" key="14">
    <source>
        <dbReference type="PeptideAtlas" id="A0A498NNY0"/>
    </source>
</evidence>
<accession>A0A498NNY0</accession>
<dbReference type="FunFam" id="1.25.10.10:FF:000008">
    <property type="entry name" value="plakophilin-4 isoform X1"/>
    <property type="match status" value="1"/>
</dbReference>
<comment type="caution">
    <text evidence="12">The sequence shown here is derived from an EMBL/GenBank/DDBJ whole genome shotgun (WGS) entry which is preliminary data.</text>
</comment>
<dbReference type="GO" id="GO:0005886">
    <property type="term" value="C:plasma membrane"/>
    <property type="evidence" value="ECO:0007669"/>
    <property type="project" value="TreeGrafter"/>
</dbReference>
<feature type="region of interest" description="Disordered" evidence="11">
    <location>
        <begin position="94"/>
        <end position="143"/>
    </location>
</feature>
<feature type="repeat" description="ARM" evidence="9">
    <location>
        <begin position="703"/>
        <end position="730"/>
    </location>
</feature>
<dbReference type="InterPro" id="IPR016024">
    <property type="entry name" value="ARM-type_fold"/>
</dbReference>
<feature type="region of interest" description="Disordered" evidence="11">
    <location>
        <begin position="1160"/>
        <end position="1180"/>
    </location>
</feature>
<dbReference type="InterPro" id="IPR028435">
    <property type="entry name" value="Plakophilin/d_Catenin"/>
</dbReference>
<feature type="repeat" description="ARM" evidence="9">
    <location>
        <begin position="747"/>
        <end position="790"/>
    </location>
</feature>
<keyword evidence="7" id="KW-0965">Cell junction</keyword>